<organism evidence="1 2">
    <name type="scientific">Parascaris equorum</name>
    <name type="common">Equine roundworm</name>
    <dbReference type="NCBI Taxonomy" id="6256"/>
    <lineage>
        <taxon>Eukaryota</taxon>
        <taxon>Metazoa</taxon>
        <taxon>Ecdysozoa</taxon>
        <taxon>Nematoda</taxon>
        <taxon>Chromadorea</taxon>
        <taxon>Rhabditida</taxon>
        <taxon>Spirurina</taxon>
        <taxon>Ascaridomorpha</taxon>
        <taxon>Ascaridoidea</taxon>
        <taxon>Ascarididae</taxon>
        <taxon>Parascaris</taxon>
    </lineage>
</organism>
<dbReference type="WBParaSite" id="PEQ_0000544701-mRNA-1">
    <property type="protein sequence ID" value="PEQ_0000544701-mRNA-1"/>
    <property type="gene ID" value="PEQ_0000544701"/>
</dbReference>
<dbReference type="InterPro" id="IPR032675">
    <property type="entry name" value="LRR_dom_sf"/>
</dbReference>
<proteinExistence type="predicted"/>
<evidence type="ECO:0000313" key="1">
    <source>
        <dbReference type="Proteomes" id="UP000887564"/>
    </source>
</evidence>
<keyword evidence="1" id="KW-1185">Reference proteome</keyword>
<accession>A0A914RKY0</accession>
<dbReference type="Proteomes" id="UP000887564">
    <property type="component" value="Unplaced"/>
</dbReference>
<evidence type="ECO:0000313" key="2">
    <source>
        <dbReference type="WBParaSite" id="PEQ_0000544701-mRNA-1"/>
    </source>
</evidence>
<dbReference type="AlphaFoldDB" id="A0A914RKY0"/>
<dbReference type="Gene3D" id="3.80.10.10">
    <property type="entry name" value="Ribonuclease Inhibitor"/>
    <property type="match status" value="1"/>
</dbReference>
<sequence length="155" mass="17742">MVRHQTSKLQRSVLKSSLQLESTVFIYMSAFSARKYFGNLQMTKNLLIIESIETNAFSGLFTIGRLQLRGNSIQNISGHAFSSIVNIGEIIIENNFIAHLHTEALLSSAWRTKFRDNTLRCGCEIVWIQHIKVSNLLQLSRFSNKRPVAYLKLLR</sequence>
<name>A0A914RKY0_PAREQ</name>
<protein>
    <submittedName>
        <fullName evidence="2">Uncharacterized protein</fullName>
    </submittedName>
</protein>
<reference evidence="2" key="1">
    <citation type="submission" date="2022-11" db="UniProtKB">
        <authorList>
            <consortium name="WormBaseParasite"/>
        </authorList>
    </citation>
    <scope>IDENTIFICATION</scope>
</reference>
<dbReference type="SUPFAM" id="SSF52058">
    <property type="entry name" value="L domain-like"/>
    <property type="match status" value="1"/>
</dbReference>